<dbReference type="EMBL" id="AZFB01000015">
    <property type="protein sequence ID" value="KRL61920.1"/>
    <property type="molecule type" value="Genomic_DNA"/>
</dbReference>
<keyword evidence="2" id="KW-0812">Transmembrane</keyword>
<evidence type="ECO:0008006" key="5">
    <source>
        <dbReference type="Google" id="ProtNLM"/>
    </source>
</evidence>
<dbReference type="OrthoDB" id="2315357at2"/>
<dbReference type="PATRIC" id="fig|1122152.4.peg.425"/>
<keyword evidence="2" id="KW-0472">Membrane</keyword>
<keyword evidence="2" id="KW-1133">Transmembrane helix</keyword>
<accession>A0A0R1RY48</accession>
<dbReference type="Proteomes" id="UP000051931">
    <property type="component" value="Unassembled WGS sequence"/>
</dbReference>
<protein>
    <recommendedName>
        <fullName evidence="5">DUF4767 domain-containing protein</fullName>
    </recommendedName>
</protein>
<evidence type="ECO:0000313" key="4">
    <source>
        <dbReference type="Proteomes" id="UP000051931"/>
    </source>
</evidence>
<evidence type="ECO:0000256" key="2">
    <source>
        <dbReference type="SAM" id="Phobius"/>
    </source>
</evidence>
<dbReference type="RefSeq" id="WP_027825324.1">
    <property type="nucleotide sequence ID" value="NZ_AUEI01000016.1"/>
</dbReference>
<feature type="compositionally biased region" description="Low complexity" evidence="1">
    <location>
        <begin position="63"/>
        <end position="73"/>
    </location>
</feature>
<gene>
    <name evidence="3" type="ORF">FC23_GL000418</name>
</gene>
<evidence type="ECO:0000256" key="1">
    <source>
        <dbReference type="SAM" id="MobiDB-lite"/>
    </source>
</evidence>
<feature type="transmembrane region" description="Helical" evidence="2">
    <location>
        <begin position="7"/>
        <end position="25"/>
    </location>
</feature>
<keyword evidence="4" id="KW-1185">Reference proteome</keyword>
<feature type="compositionally biased region" description="Basic residues" evidence="1">
    <location>
        <begin position="46"/>
        <end position="62"/>
    </location>
</feature>
<feature type="region of interest" description="Disordered" evidence="1">
    <location>
        <begin position="34"/>
        <end position="87"/>
    </location>
</feature>
<proteinExistence type="predicted"/>
<organism evidence="3 4">
    <name type="scientific">Lactobacillus psittaci DSM 15354</name>
    <dbReference type="NCBI Taxonomy" id="1122152"/>
    <lineage>
        <taxon>Bacteria</taxon>
        <taxon>Bacillati</taxon>
        <taxon>Bacillota</taxon>
        <taxon>Bacilli</taxon>
        <taxon>Lactobacillales</taxon>
        <taxon>Lactobacillaceae</taxon>
        <taxon>Lactobacillus</taxon>
    </lineage>
</organism>
<evidence type="ECO:0000313" key="3">
    <source>
        <dbReference type="EMBL" id="KRL61920.1"/>
    </source>
</evidence>
<sequence>MKSKKGVYAIIATIIVIIAAILFGVNNSHKSSVASHKDVAKTSISSKKKAKHAKKKATKVSAKKQSSSASSATPQKNNNDTGADPKYGSLGYVNVPKEFIGTWYGGDYNSSDISTVTITAKTINGNPMFKQDENYRNKMNEENSDNSQVDPHTANWLAAVAGPASGNSDAYLSTVPWTGLISGSDNWRIHDENGMKILLWSHGGDNFVTSVYYKTPELAKKYAEHQFDDLNYM</sequence>
<comment type="caution">
    <text evidence="3">The sequence shown here is derived from an EMBL/GenBank/DDBJ whole genome shotgun (WGS) entry which is preliminary data.</text>
</comment>
<name>A0A0R1RY48_9LACO</name>
<dbReference type="AlphaFoldDB" id="A0A0R1RY48"/>
<reference evidence="3 4" key="1">
    <citation type="journal article" date="2015" name="Genome Announc.">
        <title>Expanding the biotechnology potential of lactobacilli through comparative genomics of 213 strains and associated genera.</title>
        <authorList>
            <person name="Sun Z."/>
            <person name="Harris H.M."/>
            <person name="McCann A."/>
            <person name="Guo C."/>
            <person name="Argimon S."/>
            <person name="Zhang W."/>
            <person name="Yang X."/>
            <person name="Jeffery I.B."/>
            <person name="Cooney J.C."/>
            <person name="Kagawa T.F."/>
            <person name="Liu W."/>
            <person name="Song Y."/>
            <person name="Salvetti E."/>
            <person name="Wrobel A."/>
            <person name="Rasinkangas P."/>
            <person name="Parkhill J."/>
            <person name="Rea M.C."/>
            <person name="O'Sullivan O."/>
            <person name="Ritari J."/>
            <person name="Douillard F.P."/>
            <person name="Paul Ross R."/>
            <person name="Yang R."/>
            <person name="Briner A.E."/>
            <person name="Felis G.E."/>
            <person name="de Vos W.M."/>
            <person name="Barrangou R."/>
            <person name="Klaenhammer T.R."/>
            <person name="Caufield P.W."/>
            <person name="Cui Y."/>
            <person name="Zhang H."/>
            <person name="O'Toole P.W."/>
        </authorList>
    </citation>
    <scope>NUCLEOTIDE SEQUENCE [LARGE SCALE GENOMIC DNA]</scope>
    <source>
        <strain evidence="3 4">DSM 15354</strain>
    </source>
</reference>